<proteinExistence type="predicted"/>
<reference evidence="2" key="1">
    <citation type="submission" date="2023-01" db="EMBL/GenBank/DDBJ databases">
        <title>Draft genome sequence of Nocardiopsis sp. LSu2-4 isolated from halophytes.</title>
        <authorList>
            <person name="Duangmal K."/>
            <person name="Chantavorakit T."/>
        </authorList>
    </citation>
    <scope>NUCLEOTIDE SEQUENCE</scope>
    <source>
        <strain evidence="2">LSu2-4</strain>
    </source>
</reference>
<comment type="caution">
    <text evidence="2">The sequence shown here is derived from an EMBL/GenBank/DDBJ whole genome shotgun (WGS) entry which is preliminary data.</text>
</comment>
<name>A0ABT4TI21_9ACTN</name>
<feature type="domain" description="HTH marR-type" evidence="1">
    <location>
        <begin position="52"/>
        <end position="103"/>
    </location>
</feature>
<dbReference type="Proteomes" id="UP001165685">
    <property type="component" value="Unassembled WGS sequence"/>
</dbReference>
<protein>
    <submittedName>
        <fullName evidence="2">MarR family winged helix-turn-helix transcriptional regulator</fullName>
    </submittedName>
</protein>
<sequence>MNADGPPKAAERAEGPGQALFAFVRHWSRRWNGPTDHAAARQGRLVLATEAVHALQARGGAPVTVNSVAREIGIDQSGASRLVKDAVETGHLELRPSADDARRREASVTAAGAALLRDAHRWQEEAFALLTEDWTEEERAGFHRAMVRLLDRSHAVEP</sequence>
<dbReference type="InterPro" id="IPR039422">
    <property type="entry name" value="MarR/SlyA-like"/>
</dbReference>
<dbReference type="Gene3D" id="1.10.10.10">
    <property type="entry name" value="Winged helix-like DNA-binding domain superfamily/Winged helix DNA-binding domain"/>
    <property type="match status" value="1"/>
</dbReference>
<dbReference type="EMBL" id="JAQFWP010000009">
    <property type="protein sequence ID" value="MDA2804300.1"/>
    <property type="molecule type" value="Genomic_DNA"/>
</dbReference>
<dbReference type="InterPro" id="IPR000835">
    <property type="entry name" value="HTH_MarR-typ"/>
</dbReference>
<accession>A0ABT4TI21</accession>
<dbReference type="RefSeq" id="WP_270676830.1">
    <property type="nucleotide sequence ID" value="NZ_JAQFWP010000009.1"/>
</dbReference>
<evidence type="ECO:0000313" key="3">
    <source>
        <dbReference type="Proteomes" id="UP001165685"/>
    </source>
</evidence>
<gene>
    <name evidence="2" type="ORF">O4U47_07225</name>
</gene>
<dbReference type="InterPro" id="IPR036388">
    <property type="entry name" value="WH-like_DNA-bd_sf"/>
</dbReference>
<evidence type="ECO:0000313" key="2">
    <source>
        <dbReference type="EMBL" id="MDA2804300.1"/>
    </source>
</evidence>
<dbReference type="Pfam" id="PF12802">
    <property type="entry name" value="MarR_2"/>
    <property type="match status" value="1"/>
</dbReference>
<dbReference type="PANTHER" id="PTHR33164">
    <property type="entry name" value="TRANSCRIPTIONAL REGULATOR, MARR FAMILY"/>
    <property type="match status" value="1"/>
</dbReference>
<dbReference type="SUPFAM" id="SSF46785">
    <property type="entry name" value="Winged helix' DNA-binding domain"/>
    <property type="match status" value="1"/>
</dbReference>
<dbReference type="PANTHER" id="PTHR33164:SF57">
    <property type="entry name" value="MARR-FAMILY TRANSCRIPTIONAL REGULATOR"/>
    <property type="match status" value="1"/>
</dbReference>
<dbReference type="InterPro" id="IPR036390">
    <property type="entry name" value="WH_DNA-bd_sf"/>
</dbReference>
<keyword evidence="3" id="KW-1185">Reference proteome</keyword>
<organism evidence="2 3">
    <name type="scientific">Nocardiopsis suaedae</name>
    <dbReference type="NCBI Taxonomy" id="3018444"/>
    <lineage>
        <taxon>Bacteria</taxon>
        <taxon>Bacillati</taxon>
        <taxon>Actinomycetota</taxon>
        <taxon>Actinomycetes</taxon>
        <taxon>Streptosporangiales</taxon>
        <taxon>Nocardiopsidaceae</taxon>
        <taxon>Nocardiopsis</taxon>
    </lineage>
</organism>
<evidence type="ECO:0000259" key="1">
    <source>
        <dbReference type="Pfam" id="PF12802"/>
    </source>
</evidence>